<protein>
    <submittedName>
        <fullName evidence="4">Kinase, PfkB family</fullName>
    </submittedName>
    <submittedName>
        <fullName evidence="5">Ribokinase</fullName>
    </submittedName>
</protein>
<name>A7VQX1_9FIRM</name>
<dbReference type="InterPro" id="IPR002139">
    <property type="entry name" value="Ribo/fructo_kinase"/>
</dbReference>
<evidence type="ECO:0000313" key="4">
    <source>
        <dbReference type="EMBL" id="EDO62093.1"/>
    </source>
</evidence>
<dbReference type="Pfam" id="PF00294">
    <property type="entry name" value="PfkB"/>
    <property type="match status" value="1"/>
</dbReference>
<dbReference type="SUPFAM" id="SSF53613">
    <property type="entry name" value="Ribokinase-like"/>
    <property type="match status" value="1"/>
</dbReference>
<dbReference type="Proteomes" id="UP000003490">
    <property type="component" value="Unassembled WGS sequence"/>
</dbReference>
<dbReference type="Proteomes" id="UP000220611">
    <property type="component" value="Unassembled WGS sequence"/>
</dbReference>
<keyword evidence="1" id="KW-0808">Transferase</keyword>
<dbReference type="GO" id="GO:0016301">
    <property type="term" value="F:kinase activity"/>
    <property type="evidence" value="ECO:0007669"/>
    <property type="project" value="UniProtKB-KW"/>
</dbReference>
<reference evidence="5 7" key="3">
    <citation type="submission" date="2017-07" db="EMBL/GenBank/DDBJ databases">
        <title>Prevalence of linear plasmids in Cutibacterium (Propionibacterium) acnes isolates obtained from prostatic tissue.</title>
        <authorList>
            <person name="Davidsson S."/>
            <person name="Carlsson J."/>
            <person name="Molling P."/>
            <person name="Andren O."/>
            <person name="Andersson S.-O."/>
            <person name="Brzuszkiewicz E."/>
            <person name="Poehlein A."/>
            <person name="Al-Zeer M."/>
            <person name="Brinkmann V."/>
            <person name="Scavenius C."/>
            <person name="Nazipi S."/>
            <person name="Soderquist B."/>
            <person name="Bruggemann H."/>
        </authorList>
    </citation>
    <scope>NUCLEOTIDE SEQUENCE [LARGE SCALE GENOMIC DNA]</scope>
    <source>
        <strain evidence="5 7">DSM 753</strain>
    </source>
</reference>
<keyword evidence="7" id="KW-1185">Reference proteome</keyword>
<evidence type="ECO:0000313" key="6">
    <source>
        <dbReference type="Proteomes" id="UP000003490"/>
    </source>
</evidence>
<dbReference type="eggNOG" id="COG0524">
    <property type="taxonomic scope" value="Bacteria"/>
</dbReference>
<dbReference type="PANTHER" id="PTHR10584">
    <property type="entry name" value="SUGAR KINASE"/>
    <property type="match status" value="1"/>
</dbReference>
<evidence type="ECO:0000259" key="3">
    <source>
        <dbReference type="Pfam" id="PF00294"/>
    </source>
</evidence>
<sequence>MGLQPDIIVAYTHNISDGGIRVHKLPRAGETVRALEGGLGIDGAKGTNVAVAASRAGAKVALVAHVQGGAWFDRAEKLLREEEIDDRFVFCHPGTRQVPGCIIIDDEGNNMIILGSGTQQALLHEEVDLALESMQSARYCVTGYELDVKSVEYLVRKARMLGIQTILNPSPVPNQKPGFWDCVDILVLNEVEAAHMLRLADGQPTEQWEETARKLRAAYGCRQVVVTLGPNGFCCLDGNNKITFGKGAKVDSIDATGAGDGFLGAMTARLAAGASLGEACRWANQYAAYTVQKSGTISSYPRLSELKLQR</sequence>
<keyword evidence="2 4" id="KW-0418">Kinase</keyword>
<evidence type="ECO:0000313" key="5">
    <source>
        <dbReference type="EMBL" id="PEQ25067.1"/>
    </source>
</evidence>
<accession>A7VQX1</accession>
<dbReference type="GO" id="GO:0005829">
    <property type="term" value="C:cytosol"/>
    <property type="evidence" value="ECO:0007669"/>
    <property type="project" value="TreeGrafter"/>
</dbReference>
<dbReference type="EMBL" id="ABCB02000016">
    <property type="protein sequence ID" value="EDO62093.1"/>
    <property type="molecule type" value="Genomic_DNA"/>
</dbReference>
<organism evidence="4 6">
    <name type="scientific">[Clostridium] leptum DSM 753</name>
    <dbReference type="NCBI Taxonomy" id="428125"/>
    <lineage>
        <taxon>Bacteria</taxon>
        <taxon>Bacillati</taxon>
        <taxon>Bacillota</taxon>
        <taxon>Clostridia</taxon>
        <taxon>Eubacteriales</taxon>
        <taxon>Oscillospiraceae</taxon>
        <taxon>Oscillospiraceae incertae sedis</taxon>
    </lineage>
</organism>
<evidence type="ECO:0000256" key="2">
    <source>
        <dbReference type="ARBA" id="ARBA00022777"/>
    </source>
</evidence>
<feature type="domain" description="Carbohydrate kinase PfkB" evidence="3">
    <location>
        <begin position="45"/>
        <end position="301"/>
    </location>
</feature>
<evidence type="ECO:0000313" key="7">
    <source>
        <dbReference type="Proteomes" id="UP000220611"/>
    </source>
</evidence>
<reference evidence="4 6" key="1">
    <citation type="submission" date="2007-08" db="EMBL/GenBank/DDBJ databases">
        <title>Draft genome sequence of Clostridium leptum (DSM 753).</title>
        <authorList>
            <person name="Sudarsanam P."/>
            <person name="Ley R."/>
            <person name="Guruge J."/>
            <person name="Turnbaugh P.J."/>
            <person name="Mahowald M."/>
            <person name="Liep D."/>
            <person name="Gordon J."/>
        </authorList>
    </citation>
    <scope>NUCLEOTIDE SEQUENCE [LARGE SCALE GENOMIC DNA]</scope>
    <source>
        <strain evidence="4 6">DSM 753</strain>
    </source>
</reference>
<dbReference type="HOGENOM" id="CLU_027634_2_1_9"/>
<dbReference type="PANTHER" id="PTHR10584:SF166">
    <property type="entry name" value="RIBOKINASE"/>
    <property type="match status" value="1"/>
</dbReference>
<dbReference type="EMBL" id="NOXF01000003">
    <property type="protein sequence ID" value="PEQ25067.1"/>
    <property type="molecule type" value="Genomic_DNA"/>
</dbReference>
<dbReference type="InterPro" id="IPR029056">
    <property type="entry name" value="Ribokinase-like"/>
</dbReference>
<dbReference type="Gene3D" id="3.40.1190.20">
    <property type="match status" value="1"/>
</dbReference>
<dbReference type="AlphaFoldDB" id="A7VQX1"/>
<dbReference type="PRINTS" id="PR00990">
    <property type="entry name" value="RIBOKINASE"/>
</dbReference>
<dbReference type="OrthoDB" id="9813569at2"/>
<comment type="caution">
    <text evidence="4">The sequence shown here is derived from an EMBL/GenBank/DDBJ whole genome shotgun (WGS) entry which is preliminary data.</text>
</comment>
<dbReference type="GO" id="GO:0006796">
    <property type="term" value="P:phosphate-containing compound metabolic process"/>
    <property type="evidence" value="ECO:0007669"/>
    <property type="project" value="UniProtKB-ARBA"/>
</dbReference>
<dbReference type="InterPro" id="IPR011611">
    <property type="entry name" value="PfkB_dom"/>
</dbReference>
<reference evidence="4 6" key="2">
    <citation type="submission" date="2007-08" db="EMBL/GenBank/DDBJ databases">
        <authorList>
            <person name="Fulton L."/>
            <person name="Clifton S."/>
            <person name="Fulton B."/>
            <person name="Xu J."/>
            <person name="Minx P."/>
            <person name="Pepin K.H."/>
            <person name="Johnson M."/>
            <person name="Thiruvilangam P."/>
            <person name="Bhonagiri V."/>
            <person name="Nash W.E."/>
            <person name="Wang C."/>
            <person name="Mardis E.R."/>
            <person name="Wilson R.K."/>
        </authorList>
    </citation>
    <scope>NUCLEOTIDE SEQUENCE [LARGE SCALE GENOMIC DNA]</scope>
    <source>
        <strain evidence="4 6">DSM 753</strain>
    </source>
</reference>
<evidence type="ECO:0000256" key="1">
    <source>
        <dbReference type="ARBA" id="ARBA00022679"/>
    </source>
</evidence>
<proteinExistence type="predicted"/>
<gene>
    <name evidence="5" type="ORF">CH238_06415</name>
    <name evidence="4" type="ORF">CLOLEP_00953</name>
</gene>